<protein>
    <submittedName>
        <fullName evidence="1">ShlB/FhaC/HecB family hemolysin secretion/activation protein</fullName>
    </submittedName>
</protein>
<dbReference type="Proteomes" id="UP001364695">
    <property type="component" value="Unassembled WGS sequence"/>
</dbReference>
<reference evidence="1" key="1">
    <citation type="submission" date="2023-10" db="EMBL/GenBank/DDBJ databases">
        <title>Amphibacter perezi, gen. nov., sp. nov. a novel taxa of the family Comamonadaceae, class Betaproteobacteria isolated from the skin microbiota of Pelophylax perezi from different populations.</title>
        <authorList>
            <person name="Costa S."/>
            <person name="Proenca D.N."/>
            <person name="Lopes I."/>
            <person name="Morais P.V."/>
        </authorList>
    </citation>
    <scope>NUCLEOTIDE SEQUENCE</scope>
    <source>
        <strain evidence="1">SL12-8</strain>
    </source>
</reference>
<dbReference type="EMBL" id="JAWDIE010000018">
    <property type="protein sequence ID" value="MEJ7138983.1"/>
    <property type="molecule type" value="Genomic_DNA"/>
</dbReference>
<comment type="caution">
    <text evidence="1">The sequence shown here is derived from an EMBL/GenBank/DDBJ whole genome shotgun (WGS) entry which is preliminary data.</text>
</comment>
<name>A0ACC6P471_9BURK</name>
<gene>
    <name evidence="1" type="ORF">RV045_11165</name>
</gene>
<organism evidence="1 2">
    <name type="scientific">Amphibiibacter pelophylacis</name>
    <dbReference type="NCBI Taxonomy" id="1799477"/>
    <lineage>
        <taxon>Bacteria</taxon>
        <taxon>Pseudomonadati</taxon>
        <taxon>Pseudomonadota</taxon>
        <taxon>Betaproteobacteria</taxon>
        <taxon>Burkholderiales</taxon>
        <taxon>Sphaerotilaceae</taxon>
        <taxon>Amphibiibacter</taxon>
    </lineage>
</organism>
<sequence>MHSGLALAQSPDPDAQLRLQQQRSEEARRQLQGDAPVFIQPGAATAPSAPWPDEQPCFAIRSVTLQSPDGQPVPPELARIALAAAGPGGPADPAGRCLGTAGVNRVLSAVQDALVSGGYVTSRAVAAPQDLRSGVLQVTLVPGRVSQVRLQGAPQRPAALWNSLPTGPGQLLNLRDIEQGLENLKRVPTADVDIQIAPAAGDPAPGASDLLLQYSSRPPVRVALGLDNGGSLATGRWQSTATFSMDNPLTLSDLFYVSVTRNAGLLDGADAPPRAADGRRGYGTAGYSLHYSVPWGYSLLSFTGGRSSYQQTVAGASQDYSYSGSSLTGDLSLSRTLLRDRNSRTVLTVGGFLRSSRSYIDDTEIGVQQRSTAGWWLGLDQTLDSQGVRWAWGLDYRRGTGALGSRPAPEEDFGEGTSRFGVVRARLSVQAPLQFVMPWGLQAGSISTAWNGQRALTPLTPQDRFSIGGRYSVRGFDGETSLTARSGWVSRTELALNLGQSPSQLYLALDSGRTVGPETRLQLGDRLVGLALGVRGSWTVARPMPWVLTWDLFAGRPVSRPQGFRTASATLGVSLNLNF</sequence>
<keyword evidence="2" id="KW-1185">Reference proteome</keyword>
<accession>A0ACC6P471</accession>
<evidence type="ECO:0000313" key="2">
    <source>
        <dbReference type="Proteomes" id="UP001364695"/>
    </source>
</evidence>
<evidence type="ECO:0000313" key="1">
    <source>
        <dbReference type="EMBL" id="MEJ7138983.1"/>
    </source>
</evidence>
<proteinExistence type="predicted"/>